<evidence type="ECO:0000259" key="1">
    <source>
        <dbReference type="SMART" id="SM00382"/>
    </source>
</evidence>
<dbReference type="Proteomes" id="UP001291999">
    <property type="component" value="Unassembled WGS sequence"/>
</dbReference>
<proteinExistence type="predicted"/>
<keyword evidence="3" id="KW-1185">Reference proteome</keyword>
<evidence type="ECO:0000313" key="2">
    <source>
        <dbReference type="EMBL" id="MDZ5663486.1"/>
    </source>
</evidence>
<dbReference type="RefSeq" id="WP_322425273.1">
    <property type="nucleotide sequence ID" value="NZ_JAXQPW010000007.1"/>
</dbReference>
<dbReference type="SUPFAM" id="SSF52540">
    <property type="entry name" value="P-loop containing nucleoside triphosphate hydrolases"/>
    <property type="match status" value="1"/>
</dbReference>
<comment type="caution">
    <text evidence="2">The sequence shown here is derived from an EMBL/GenBank/DDBJ whole genome shotgun (WGS) entry which is preliminary data.</text>
</comment>
<protein>
    <recommendedName>
        <fullName evidence="1">AAA+ ATPase domain-containing protein</fullName>
    </recommendedName>
</protein>
<evidence type="ECO:0000313" key="3">
    <source>
        <dbReference type="Proteomes" id="UP001291999"/>
    </source>
</evidence>
<organism evidence="2 3">
    <name type="scientific">Nocardioides renjunii</name>
    <dbReference type="NCBI Taxonomy" id="3095075"/>
    <lineage>
        <taxon>Bacteria</taxon>
        <taxon>Bacillati</taxon>
        <taxon>Actinomycetota</taxon>
        <taxon>Actinomycetes</taxon>
        <taxon>Propionibacteriales</taxon>
        <taxon>Nocardioidaceae</taxon>
        <taxon>Nocardioides</taxon>
    </lineage>
</organism>
<dbReference type="EMBL" id="JAXQPW010000007">
    <property type="protein sequence ID" value="MDZ5663486.1"/>
    <property type="molecule type" value="Genomic_DNA"/>
</dbReference>
<reference evidence="2 3" key="1">
    <citation type="submission" date="2023-11" db="EMBL/GenBank/DDBJ databases">
        <title>Novel species in genus Nocardioides.</title>
        <authorList>
            <person name="Zhou H."/>
        </authorList>
    </citation>
    <scope>NUCLEOTIDE SEQUENCE [LARGE SCALE GENOMIC DNA]</scope>
    <source>
        <strain evidence="2 3">S-58</strain>
    </source>
</reference>
<dbReference type="InterPro" id="IPR027417">
    <property type="entry name" value="P-loop_NTPase"/>
</dbReference>
<dbReference type="SMART" id="SM00382">
    <property type="entry name" value="AAA"/>
    <property type="match status" value="1"/>
</dbReference>
<feature type="domain" description="AAA+ ATPase" evidence="1">
    <location>
        <begin position="41"/>
        <end position="293"/>
    </location>
</feature>
<accession>A0ABU5KEV7</accession>
<dbReference type="InterPro" id="IPR003593">
    <property type="entry name" value="AAA+_ATPase"/>
</dbReference>
<dbReference type="Pfam" id="PF24389">
    <property type="entry name" value="ORC-CDC6-like"/>
    <property type="match status" value="1"/>
</dbReference>
<gene>
    <name evidence="2" type="ORF">SFC79_17060</name>
</gene>
<name>A0ABU5KEV7_9ACTN</name>
<sequence length="557" mass="61209">MIDEAALEVFEERAENLSDEDFLNWTARAPHEAQIVRQLTSSGPKLLSGPRGCGKSTLLRTAAIELRSRGKSVPVEVNFGRSMFIEPAFTRRSDADGFFQDWLISKLVEGAASAFERAGHGAVVPTELLERAADFVVQAEVDSDLPRQNLPGPVQLSKLLTQWAQTSGFTSVILLLDDAAHAFVPEQQRIFFEVLRGLRSPSVTYKAAIYPGVTEFSPNFHIGHDAKVVRAWVPVEGSGYIEFMRSAYDRRIPDEIRPSIPHEVVDFFAVSSFGIPRAFFSMLEAYLEARRPDTGKKPRVPLAVVNEHSDSLHVLHRSLAVKLPRYEGYVSAGNQVLRNAIKELRDLNEKRATNKQEDSAIDLAVRQPVDAKLSTVFGLLEYAGLVRNTNESISLGDYTYSKYSIHGSLLVSGGALKFGQNPTLQDRVDALLRGSRTGTYKRISSTALLDEEAAEQCHLKVGSCPSCGTPRPSETAKFCANCGQALVDSSRLGELLATSISDLSLTENKKQALLEVGVTTIETVVRDRGLVEISKAKGVGTVWARRIFSLAEEYVGV</sequence>
<dbReference type="InterPro" id="IPR056955">
    <property type="entry name" value="ORC-CDC6-like"/>
</dbReference>